<accession>A0A919TEE9</accession>
<evidence type="ECO:0000313" key="2">
    <source>
        <dbReference type="Proteomes" id="UP000677082"/>
    </source>
</evidence>
<proteinExistence type="predicted"/>
<organism evidence="1 2">
    <name type="scientific">Paractinoplanes toevensis</name>
    <dbReference type="NCBI Taxonomy" id="571911"/>
    <lineage>
        <taxon>Bacteria</taxon>
        <taxon>Bacillati</taxon>
        <taxon>Actinomycetota</taxon>
        <taxon>Actinomycetes</taxon>
        <taxon>Micromonosporales</taxon>
        <taxon>Micromonosporaceae</taxon>
        <taxon>Paractinoplanes</taxon>
    </lineage>
</organism>
<comment type="caution">
    <text evidence="1">The sequence shown here is derived from an EMBL/GenBank/DDBJ whole genome shotgun (WGS) entry which is preliminary data.</text>
</comment>
<keyword evidence="2" id="KW-1185">Reference proteome</keyword>
<evidence type="ECO:0000313" key="1">
    <source>
        <dbReference type="EMBL" id="GIM93802.1"/>
    </source>
</evidence>
<gene>
    <name evidence="1" type="ORF">Ato02nite_055950</name>
</gene>
<dbReference type="Proteomes" id="UP000677082">
    <property type="component" value="Unassembled WGS sequence"/>
</dbReference>
<dbReference type="EMBL" id="BOQN01000070">
    <property type="protein sequence ID" value="GIM93802.1"/>
    <property type="molecule type" value="Genomic_DNA"/>
</dbReference>
<reference evidence="1 2" key="1">
    <citation type="submission" date="2021-03" db="EMBL/GenBank/DDBJ databases">
        <title>Whole genome shotgun sequence of Actinoplanes toevensis NBRC 105298.</title>
        <authorList>
            <person name="Komaki H."/>
            <person name="Tamura T."/>
        </authorList>
    </citation>
    <scope>NUCLEOTIDE SEQUENCE [LARGE SCALE GENOMIC DNA]</scope>
    <source>
        <strain evidence="1 2">NBRC 105298</strain>
    </source>
</reference>
<sequence>MAALPAASSFFFSGGEQAATATAVVAAMTTARVRPTGVRTVGVLLLRDRNRCALGGSWECIVADRRPRYVQMETFLSDVA</sequence>
<name>A0A919TEE9_9ACTN</name>
<dbReference type="AlphaFoldDB" id="A0A919TEE9"/>
<protein>
    <submittedName>
        <fullName evidence="1">Uncharacterized protein</fullName>
    </submittedName>
</protein>